<protein>
    <submittedName>
        <fullName evidence="1">Uncharacterized protein</fullName>
    </submittedName>
</protein>
<dbReference type="AlphaFoldDB" id="A0A0F9IXT3"/>
<name>A0A0F9IXT3_9ZZZZ</name>
<evidence type="ECO:0000313" key="1">
    <source>
        <dbReference type="EMBL" id="KKM24899.1"/>
    </source>
</evidence>
<organism evidence="1">
    <name type="scientific">marine sediment metagenome</name>
    <dbReference type="NCBI Taxonomy" id="412755"/>
    <lineage>
        <taxon>unclassified sequences</taxon>
        <taxon>metagenomes</taxon>
        <taxon>ecological metagenomes</taxon>
    </lineage>
</organism>
<comment type="caution">
    <text evidence="1">The sequence shown here is derived from an EMBL/GenBank/DDBJ whole genome shotgun (WGS) entry which is preliminary data.</text>
</comment>
<sequence>MKLRQIQEAKYAKGKAQFSNLSSEKVIGKFFDEDVEMSKEHAEEYDENDRLFRARFFYAKSGLVVYDDRHGEHMSNVIAKRDGKWITINHEEGTEWEVTPSKFKIYMKTIVYE</sequence>
<proteinExistence type="predicted"/>
<dbReference type="EMBL" id="LAZR01012828">
    <property type="protein sequence ID" value="KKM24899.1"/>
    <property type="molecule type" value="Genomic_DNA"/>
</dbReference>
<gene>
    <name evidence="1" type="ORF">LCGC14_1600470</name>
</gene>
<reference evidence="1" key="1">
    <citation type="journal article" date="2015" name="Nature">
        <title>Complex archaea that bridge the gap between prokaryotes and eukaryotes.</title>
        <authorList>
            <person name="Spang A."/>
            <person name="Saw J.H."/>
            <person name="Jorgensen S.L."/>
            <person name="Zaremba-Niedzwiedzka K."/>
            <person name="Martijn J."/>
            <person name="Lind A.E."/>
            <person name="van Eijk R."/>
            <person name="Schleper C."/>
            <person name="Guy L."/>
            <person name="Ettema T.J."/>
        </authorList>
    </citation>
    <scope>NUCLEOTIDE SEQUENCE</scope>
</reference>
<accession>A0A0F9IXT3</accession>